<dbReference type="PANTHER" id="PTHR20854">
    <property type="entry name" value="INOSITOL MONOPHOSPHATASE"/>
    <property type="match status" value="1"/>
</dbReference>
<proteinExistence type="inferred from homology"/>
<comment type="catalytic activity">
    <reaction evidence="1 10">
        <text>a myo-inositol phosphate + H2O = myo-inositol + phosphate</text>
        <dbReference type="Rhea" id="RHEA:24056"/>
        <dbReference type="ChEBI" id="CHEBI:15377"/>
        <dbReference type="ChEBI" id="CHEBI:17268"/>
        <dbReference type="ChEBI" id="CHEBI:43474"/>
        <dbReference type="ChEBI" id="CHEBI:84139"/>
        <dbReference type="EC" id="3.1.3.25"/>
    </reaction>
</comment>
<gene>
    <name evidence="11" type="ORF">Wenmar_01201</name>
</gene>
<feature type="binding site" evidence="9">
    <location>
        <position position="108"/>
    </location>
    <ligand>
        <name>Mg(2+)</name>
        <dbReference type="ChEBI" id="CHEBI:18420"/>
        <label>1</label>
        <note>catalytic</note>
    </ligand>
</feature>
<dbReference type="Proteomes" id="UP000035100">
    <property type="component" value="Unassembled WGS sequence"/>
</dbReference>
<evidence type="ECO:0000256" key="6">
    <source>
        <dbReference type="ARBA" id="ARBA00022723"/>
    </source>
</evidence>
<organism evidence="11 12">
    <name type="scientific">Wenxinia marina DSM 24838</name>
    <dbReference type="NCBI Taxonomy" id="1123501"/>
    <lineage>
        <taxon>Bacteria</taxon>
        <taxon>Pseudomonadati</taxon>
        <taxon>Pseudomonadota</taxon>
        <taxon>Alphaproteobacteria</taxon>
        <taxon>Rhodobacterales</taxon>
        <taxon>Roseobacteraceae</taxon>
        <taxon>Wenxinia</taxon>
    </lineage>
</organism>
<dbReference type="AlphaFoldDB" id="A0A0D0QD60"/>
<dbReference type="PANTHER" id="PTHR20854:SF4">
    <property type="entry name" value="INOSITOL-1-MONOPHOSPHATASE-RELATED"/>
    <property type="match status" value="1"/>
</dbReference>
<comment type="similarity">
    <text evidence="3 10">Belongs to the inositol monophosphatase superfamily.</text>
</comment>
<keyword evidence="8 9" id="KW-0460">Magnesium</keyword>
<comment type="cofactor">
    <cofactor evidence="2 9 10">
        <name>Mg(2+)</name>
        <dbReference type="ChEBI" id="CHEBI:18420"/>
    </cofactor>
</comment>
<dbReference type="PRINTS" id="PR01959">
    <property type="entry name" value="SBIMPHPHTASE"/>
</dbReference>
<evidence type="ECO:0000256" key="9">
    <source>
        <dbReference type="PIRSR" id="PIRSR600760-2"/>
    </source>
</evidence>
<dbReference type="PROSITE" id="PS00629">
    <property type="entry name" value="IMP_1"/>
    <property type="match status" value="1"/>
</dbReference>
<feature type="binding site" evidence="9">
    <location>
        <position position="91"/>
    </location>
    <ligand>
        <name>Mg(2+)</name>
        <dbReference type="ChEBI" id="CHEBI:18420"/>
        <label>1</label>
        <note>catalytic</note>
    </ligand>
</feature>
<evidence type="ECO:0000313" key="12">
    <source>
        <dbReference type="Proteomes" id="UP000035100"/>
    </source>
</evidence>
<feature type="binding site" evidence="9">
    <location>
        <position position="232"/>
    </location>
    <ligand>
        <name>Mg(2+)</name>
        <dbReference type="ChEBI" id="CHEBI:18420"/>
        <label>1</label>
        <note>catalytic</note>
    </ligand>
</feature>
<dbReference type="EC" id="3.1.3.25" evidence="4 10"/>
<dbReference type="Gene3D" id="3.30.540.10">
    <property type="entry name" value="Fructose-1,6-Bisphosphatase, subunit A, domain 1"/>
    <property type="match status" value="1"/>
</dbReference>
<evidence type="ECO:0000256" key="1">
    <source>
        <dbReference type="ARBA" id="ARBA00001033"/>
    </source>
</evidence>
<feature type="binding site" evidence="9">
    <location>
        <position position="106"/>
    </location>
    <ligand>
        <name>Mg(2+)</name>
        <dbReference type="ChEBI" id="CHEBI:18420"/>
        <label>1</label>
        <note>catalytic</note>
    </ligand>
</feature>
<dbReference type="InterPro" id="IPR020583">
    <property type="entry name" value="Inositol_monoP_metal-BS"/>
</dbReference>
<evidence type="ECO:0000256" key="3">
    <source>
        <dbReference type="ARBA" id="ARBA00009759"/>
    </source>
</evidence>
<dbReference type="GO" id="GO:0007165">
    <property type="term" value="P:signal transduction"/>
    <property type="evidence" value="ECO:0007669"/>
    <property type="project" value="TreeGrafter"/>
</dbReference>
<evidence type="ECO:0000256" key="4">
    <source>
        <dbReference type="ARBA" id="ARBA00013106"/>
    </source>
</evidence>
<dbReference type="eggNOG" id="COG0483">
    <property type="taxonomic scope" value="Bacteria"/>
</dbReference>
<comment type="caution">
    <text evidence="11">The sequence shown here is derived from an EMBL/GenBank/DDBJ whole genome shotgun (WGS) entry which is preliminary data.</text>
</comment>
<dbReference type="PRINTS" id="PR00377">
    <property type="entry name" value="IMPHPHTASES"/>
</dbReference>
<reference evidence="11 12" key="1">
    <citation type="submission" date="2013-01" db="EMBL/GenBank/DDBJ databases">
        <authorList>
            <person name="Fiebig A."/>
            <person name="Goeker M."/>
            <person name="Klenk H.-P.P."/>
        </authorList>
    </citation>
    <scope>NUCLEOTIDE SEQUENCE [LARGE SCALE GENOMIC DNA]</scope>
    <source>
        <strain evidence="11 12">DSM 24838</strain>
    </source>
</reference>
<dbReference type="Gene3D" id="3.40.190.80">
    <property type="match status" value="1"/>
</dbReference>
<feature type="binding site" evidence="9">
    <location>
        <position position="109"/>
    </location>
    <ligand>
        <name>Mg(2+)</name>
        <dbReference type="ChEBI" id="CHEBI:18420"/>
        <label>1</label>
        <note>catalytic</note>
    </ligand>
</feature>
<dbReference type="InterPro" id="IPR000760">
    <property type="entry name" value="Inositol_monophosphatase-like"/>
</dbReference>
<dbReference type="InterPro" id="IPR033942">
    <property type="entry name" value="IMPase"/>
</dbReference>
<dbReference type="EMBL" id="AONG01000006">
    <property type="protein sequence ID" value="KIQ70242.1"/>
    <property type="molecule type" value="Genomic_DNA"/>
</dbReference>
<dbReference type="STRING" id="1123501.Wenmar_01201"/>
<evidence type="ECO:0000256" key="10">
    <source>
        <dbReference type="RuleBase" id="RU364068"/>
    </source>
</evidence>
<keyword evidence="6 9" id="KW-0479">Metal-binding</keyword>
<dbReference type="CDD" id="cd01639">
    <property type="entry name" value="IMPase"/>
    <property type="match status" value="1"/>
</dbReference>
<evidence type="ECO:0000256" key="8">
    <source>
        <dbReference type="ARBA" id="ARBA00022842"/>
    </source>
</evidence>
<dbReference type="GO" id="GO:0008934">
    <property type="term" value="F:inositol monophosphate 1-phosphatase activity"/>
    <property type="evidence" value="ECO:0007669"/>
    <property type="project" value="InterPro"/>
</dbReference>
<evidence type="ECO:0000256" key="7">
    <source>
        <dbReference type="ARBA" id="ARBA00022801"/>
    </source>
</evidence>
<keyword evidence="12" id="KW-1185">Reference proteome</keyword>
<dbReference type="SUPFAM" id="SSF56655">
    <property type="entry name" value="Carbohydrate phosphatase"/>
    <property type="match status" value="1"/>
</dbReference>
<dbReference type="FunFam" id="3.30.540.10:FF:000003">
    <property type="entry name" value="Inositol-1-monophosphatase"/>
    <property type="match status" value="1"/>
</dbReference>
<keyword evidence="7 10" id="KW-0378">Hydrolase</keyword>
<dbReference type="Pfam" id="PF00459">
    <property type="entry name" value="Inositol_P"/>
    <property type="match status" value="1"/>
</dbReference>
<evidence type="ECO:0000313" key="11">
    <source>
        <dbReference type="EMBL" id="KIQ70242.1"/>
    </source>
</evidence>
<evidence type="ECO:0000256" key="5">
    <source>
        <dbReference type="ARBA" id="ARBA00019784"/>
    </source>
</evidence>
<dbReference type="InterPro" id="IPR022337">
    <property type="entry name" value="Inositol_monophosphatase_SuhB"/>
</dbReference>
<protein>
    <recommendedName>
        <fullName evidence="5 10">Inositol-1-monophosphatase</fullName>
        <ecNumber evidence="4 10">3.1.3.25</ecNumber>
    </recommendedName>
</protein>
<dbReference type="GO" id="GO:0046872">
    <property type="term" value="F:metal ion binding"/>
    <property type="evidence" value="ECO:0007669"/>
    <property type="project" value="UniProtKB-KW"/>
</dbReference>
<sequence length="295" mass="30934">MSRSAPPANQNGDLRMTSSSADADLDARAAFARNLVESAGRIALDGFRRRDPAEIAMKGAQDFLTETDAAVEAHVKARLAEAFPEDDVLGEETGGAVTGRSLWVVDPIDGTANFARGIAHFCIALAYVRDGVTEIGAILSPATRELWFARRGQGGTCNDVSLRVAGTRDFPAACLELGWSNRRPLQSYMDAMSRLLARGANIRRAASGALGLAYVADGRSDGYAELHMNAWDCLAGLLMVEEAGGRVSALPEDGLGQGGAVLAVVPALAEAVSEATGIALCPESLSDATRTRLTA</sequence>
<evidence type="ECO:0000256" key="2">
    <source>
        <dbReference type="ARBA" id="ARBA00001946"/>
    </source>
</evidence>
<accession>A0A0D0QD60</accession>
<dbReference type="GO" id="GO:0006020">
    <property type="term" value="P:inositol metabolic process"/>
    <property type="evidence" value="ECO:0007669"/>
    <property type="project" value="TreeGrafter"/>
</dbReference>
<name>A0A0D0QD60_9RHOB</name>
<dbReference type="PATRIC" id="fig|1123501.6.peg.1284"/>